<name>A0A8D8BJF0_CULPI</name>
<dbReference type="EMBL" id="HBUE01076012">
    <property type="protein sequence ID" value="CAG6475061.1"/>
    <property type="molecule type" value="Transcribed_RNA"/>
</dbReference>
<protein>
    <submittedName>
        <fullName evidence="1">(northern house mosquito) hypothetical protein</fullName>
    </submittedName>
</protein>
<dbReference type="EMBL" id="HBUE01220443">
    <property type="protein sequence ID" value="CAG6539362.1"/>
    <property type="molecule type" value="Transcribed_RNA"/>
</dbReference>
<accession>A0A8D8BJF0</accession>
<dbReference type="EMBL" id="HBUE01220440">
    <property type="protein sequence ID" value="CAG6539359.1"/>
    <property type="molecule type" value="Transcribed_RNA"/>
</dbReference>
<dbReference type="EMBL" id="HBUE01220442">
    <property type="protein sequence ID" value="CAG6539361.1"/>
    <property type="molecule type" value="Transcribed_RNA"/>
</dbReference>
<organism evidence="1">
    <name type="scientific">Culex pipiens</name>
    <name type="common">House mosquito</name>
    <dbReference type="NCBI Taxonomy" id="7175"/>
    <lineage>
        <taxon>Eukaryota</taxon>
        <taxon>Metazoa</taxon>
        <taxon>Ecdysozoa</taxon>
        <taxon>Arthropoda</taxon>
        <taxon>Hexapoda</taxon>
        <taxon>Insecta</taxon>
        <taxon>Pterygota</taxon>
        <taxon>Neoptera</taxon>
        <taxon>Endopterygota</taxon>
        <taxon>Diptera</taxon>
        <taxon>Nematocera</taxon>
        <taxon>Culicoidea</taxon>
        <taxon>Culicidae</taxon>
        <taxon>Culicinae</taxon>
        <taxon>Culicini</taxon>
        <taxon>Culex</taxon>
        <taxon>Culex</taxon>
    </lineage>
</organism>
<dbReference type="EMBL" id="HBUE01327053">
    <property type="protein sequence ID" value="CAG6591389.1"/>
    <property type="molecule type" value="Transcribed_RNA"/>
</dbReference>
<dbReference type="EMBL" id="HBUE01220444">
    <property type="protein sequence ID" value="CAG6539363.1"/>
    <property type="molecule type" value="Transcribed_RNA"/>
</dbReference>
<proteinExistence type="predicted"/>
<dbReference type="EMBL" id="HBUE01327056">
    <property type="protein sequence ID" value="CAG6591392.1"/>
    <property type="molecule type" value="Transcribed_RNA"/>
</dbReference>
<dbReference type="EMBL" id="HBUE01076017">
    <property type="protein sequence ID" value="CAG6475065.1"/>
    <property type="molecule type" value="Transcribed_RNA"/>
</dbReference>
<dbReference type="EMBL" id="HBUE01220437">
    <property type="protein sequence ID" value="CAG6539357.1"/>
    <property type="molecule type" value="Transcribed_RNA"/>
</dbReference>
<reference evidence="1" key="1">
    <citation type="submission" date="2021-05" db="EMBL/GenBank/DDBJ databases">
        <authorList>
            <person name="Alioto T."/>
            <person name="Alioto T."/>
            <person name="Gomez Garrido J."/>
        </authorList>
    </citation>
    <scope>NUCLEOTIDE SEQUENCE</scope>
</reference>
<dbReference type="AlphaFoldDB" id="A0A8D8BJF0"/>
<dbReference type="EMBL" id="HBUE01327055">
    <property type="protein sequence ID" value="CAG6591391.1"/>
    <property type="molecule type" value="Transcribed_RNA"/>
</dbReference>
<dbReference type="EMBL" id="HBUE01327054">
    <property type="protein sequence ID" value="CAG6591390.1"/>
    <property type="molecule type" value="Transcribed_RNA"/>
</dbReference>
<dbReference type="EMBL" id="HBUE01076008">
    <property type="protein sequence ID" value="CAG6475057.1"/>
    <property type="molecule type" value="Transcribed_RNA"/>
</dbReference>
<sequence length="99" mass="11290">MILPGLEHTVPKNSVVFERLFRGALERNALVTESGKVVVHQSCVRKERAKHLHNLNRFWLFHLQKVDVFFANFCVISYGCFKPLSCELIGNGKVESCDS</sequence>
<dbReference type="EMBL" id="HBUE01327051">
    <property type="protein sequence ID" value="CAG6591387.1"/>
    <property type="molecule type" value="Transcribed_RNA"/>
</dbReference>
<dbReference type="EMBL" id="HBUE01076023">
    <property type="protein sequence ID" value="CAG6475071.1"/>
    <property type="molecule type" value="Transcribed_RNA"/>
</dbReference>
<dbReference type="EMBL" id="HBUE01076016">
    <property type="protein sequence ID" value="CAG6475064.1"/>
    <property type="molecule type" value="Transcribed_RNA"/>
</dbReference>
<dbReference type="EMBL" id="HBUE01327049">
    <property type="protein sequence ID" value="CAG6591386.1"/>
    <property type="molecule type" value="Transcribed_RNA"/>
</dbReference>
<dbReference type="EMBL" id="HBUE01327052">
    <property type="protein sequence ID" value="CAG6591388.1"/>
    <property type="molecule type" value="Transcribed_RNA"/>
</dbReference>
<dbReference type="EMBL" id="HBUE01220441">
    <property type="protein sequence ID" value="CAG6539360.1"/>
    <property type="molecule type" value="Transcribed_RNA"/>
</dbReference>
<evidence type="ECO:0000313" key="1">
    <source>
        <dbReference type="EMBL" id="CAG6475069.1"/>
    </source>
</evidence>
<dbReference type="EMBL" id="HBUE01076021">
    <property type="protein sequence ID" value="CAG6475069.1"/>
    <property type="molecule type" value="Transcribed_RNA"/>
</dbReference>
<dbReference type="EMBL" id="HBUE01220439">
    <property type="protein sequence ID" value="CAG6539358.1"/>
    <property type="molecule type" value="Transcribed_RNA"/>
</dbReference>